<protein>
    <recommendedName>
        <fullName evidence="9">Glycosyltransferase RgtA/B/C/D-like domain-containing protein</fullName>
    </recommendedName>
</protein>
<gene>
    <name evidence="10" type="ORF">UY16_C0026G0009</name>
</gene>
<feature type="transmembrane region" description="Helical" evidence="8">
    <location>
        <begin position="235"/>
        <end position="254"/>
    </location>
</feature>
<keyword evidence="3" id="KW-0328">Glycosyltransferase</keyword>
<evidence type="ECO:0000313" key="10">
    <source>
        <dbReference type="EMBL" id="KKU87492.1"/>
    </source>
</evidence>
<dbReference type="PANTHER" id="PTHR33908">
    <property type="entry name" value="MANNOSYLTRANSFERASE YKCB-RELATED"/>
    <property type="match status" value="1"/>
</dbReference>
<evidence type="ECO:0000256" key="3">
    <source>
        <dbReference type="ARBA" id="ARBA00022676"/>
    </source>
</evidence>
<feature type="transmembrane region" description="Helical" evidence="8">
    <location>
        <begin position="194"/>
        <end position="214"/>
    </location>
</feature>
<dbReference type="PANTHER" id="PTHR33908:SF11">
    <property type="entry name" value="MEMBRANE PROTEIN"/>
    <property type="match status" value="1"/>
</dbReference>
<keyword evidence="4" id="KW-0808">Transferase</keyword>
<sequence length="441" mass="50240">MKSMIKKNYLVLLPPILFALLFLPFVGNALCLDGWGENMKSMAFFTGGLDAFIRQPGLHPPLKALLSSIVFTLLGVNDVSINVMGLGLGVAGVVGLYFLAKKMFNPQVGMVSSMLLAVSPVYLSYGTHSFNDYMLTVFIIWALYLYVQRRVLLYVFFATAATMTKEPAVVLPLCVFTVEVLHNVQDLIRPKLSVILRTLLFAVPVASLVIWIWYVTLKEIPLFQENIFAPTRDKGILFTIVYNLITFNFFHDWAATHRLVLFYLNFNWVYWLIAMGGIVVELVRKNTKQAIKNLFLSNPISKTALTIMLFVLGYFFSVLSLQTLNAPRYNLPILPFLYMIVAWVFVRVIKRLPSYVFILLGFFIFIQLFYSVDPISRMLWGTKLTHGQRMYGFNYVEGSSDSIIYNLQYPLILRDRKIKLTSLAVKGSGPIQQSVMCNFVH</sequence>
<name>A0A0G1U087_9BACT</name>
<evidence type="ECO:0000256" key="6">
    <source>
        <dbReference type="ARBA" id="ARBA00022989"/>
    </source>
</evidence>
<keyword evidence="2" id="KW-1003">Cell membrane</keyword>
<dbReference type="GO" id="GO:0009103">
    <property type="term" value="P:lipopolysaccharide biosynthetic process"/>
    <property type="evidence" value="ECO:0007669"/>
    <property type="project" value="UniProtKB-ARBA"/>
</dbReference>
<feature type="transmembrane region" description="Helical" evidence="8">
    <location>
        <begin position="304"/>
        <end position="323"/>
    </location>
</feature>
<comment type="caution">
    <text evidence="10">The sequence shown here is derived from an EMBL/GenBank/DDBJ whole genome shotgun (WGS) entry which is preliminary data.</text>
</comment>
<feature type="transmembrane region" description="Helical" evidence="8">
    <location>
        <begin position="355"/>
        <end position="372"/>
    </location>
</feature>
<evidence type="ECO:0000259" key="9">
    <source>
        <dbReference type="Pfam" id="PF13231"/>
    </source>
</evidence>
<evidence type="ECO:0000256" key="2">
    <source>
        <dbReference type="ARBA" id="ARBA00022475"/>
    </source>
</evidence>
<keyword evidence="6 8" id="KW-1133">Transmembrane helix</keyword>
<evidence type="ECO:0000256" key="1">
    <source>
        <dbReference type="ARBA" id="ARBA00004651"/>
    </source>
</evidence>
<feature type="transmembrane region" description="Helical" evidence="8">
    <location>
        <begin position="329"/>
        <end position="348"/>
    </location>
</feature>
<dbReference type="GO" id="GO:0005886">
    <property type="term" value="C:plasma membrane"/>
    <property type="evidence" value="ECO:0007669"/>
    <property type="project" value="UniProtKB-SubCell"/>
</dbReference>
<accession>A0A0G1U087</accession>
<dbReference type="InterPro" id="IPR050297">
    <property type="entry name" value="LipidA_mod_glycosyltrf_83"/>
</dbReference>
<evidence type="ECO:0000313" key="11">
    <source>
        <dbReference type="Proteomes" id="UP000034739"/>
    </source>
</evidence>
<dbReference type="EMBL" id="LCOY01000026">
    <property type="protein sequence ID" value="KKU87492.1"/>
    <property type="molecule type" value="Genomic_DNA"/>
</dbReference>
<feature type="transmembrane region" description="Helical" evidence="8">
    <location>
        <begin position="130"/>
        <end position="147"/>
    </location>
</feature>
<evidence type="ECO:0000256" key="4">
    <source>
        <dbReference type="ARBA" id="ARBA00022679"/>
    </source>
</evidence>
<reference evidence="10 11" key="1">
    <citation type="journal article" date="2015" name="Nature">
        <title>rRNA introns, odd ribosomes, and small enigmatic genomes across a large radiation of phyla.</title>
        <authorList>
            <person name="Brown C.T."/>
            <person name="Hug L.A."/>
            <person name="Thomas B.C."/>
            <person name="Sharon I."/>
            <person name="Castelle C.J."/>
            <person name="Singh A."/>
            <person name="Wilkins M.J."/>
            <person name="Williams K.H."/>
            <person name="Banfield J.F."/>
        </authorList>
    </citation>
    <scope>NUCLEOTIDE SEQUENCE [LARGE SCALE GENOMIC DNA]</scope>
</reference>
<feature type="domain" description="Glycosyltransferase RgtA/B/C/D-like" evidence="9">
    <location>
        <begin position="59"/>
        <end position="211"/>
    </location>
</feature>
<evidence type="ECO:0000256" key="5">
    <source>
        <dbReference type="ARBA" id="ARBA00022692"/>
    </source>
</evidence>
<evidence type="ECO:0000256" key="7">
    <source>
        <dbReference type="ARBA" id="ARBA00023136"/>
    </source>
</evidence>
<feature type="transmembrane region" description="Helical" evidence="8">
    <location>
        <begin position="260"/>
        <end position="283"/>
    </location>
</feature>
<proteinExistence type="predicted"/>
<dbReference type="Proteomes" id="UP000034739">
    <property type="component" value="Unassembled WGS sequence"/>
</dbReference>
<organism evidence="10 11">
    <name type="scientific">Candidatus Gottesmanbacteria bacterium GW2011_GWA2_47_9</name>
    <dbReference type="NCBI Taxonomy" id="1618445"/>
    <lineage>
        <taxon>Bacteria</taxon>
        <taxon>Candidatus Gottesmaniibacteriota</taxon>
    </lineage>
</organism>
<dbReference type="InterPro" id="IPR038731">
    <property type="entry name" value="RgtA/B/C-like"/>
</dbReference>
<dbReference type="GO" id="GO:0016763">
    <property type="term" value="F:pentosyltransferase activity"/>
    <property type="evidence" value="ECO:0007669"/>
    <property type="project" value="TreeGrafter"/>
</dbReference>
<feature type="transmembrane region" description="Helical" evidence="8">
    <location>
        <begin position="79"/>
        <end position="100"/>
    </location>
</feature>
<dbReference type="Pfam" id="PF13231">
    <property type="entry name" value="PMT_2"/>
    <property type="match status" value="1"/>
</dbReference>
<comment type="subcellular location">
    <subcellularLocation>
        <location evidence="1">Cell membrane</location>
        <topology evidence="1">Multi-pass membrane protein</topology>
    </subcellularLocation>
</comment>
<dbReference type="AlphaFoldDB" id="A0A0G1U087"/>
<keyword evidence="7 8" id="KW-0472">Membrane</keyword>
<evidence type="ECO:0000256" key="8">
    <source>
        <dbReference type="SAM" id="Phobius"/>
    </source>
</evidence>
<keyword evidence="5 8" id="KW-0812">Transmembrane</keyword>